<organism evidence="1">
    <name type="scientific">mine drainage metagenome</name>
    <dbReference type="NCBI Taxonomy" id="410659"/>
    <lineage>
        <taxon>unclassified sequences</taxon>
        <taxon>metagenomes</taxon>
        <taxon>ecological metagenomes</taxon>
    </lineage>
</organism>
<accession>A0A1J5S7X0</accession>
<dbReference type="EMBL" id="MLJW01000060">
    <property type="protein sequence ID" value="OIR04035.1"/>
    <property type="molecule type" value="Genomic_DNA"/>
</dbReference>
<name>A0A1J5S7X0_9ZZZZ</name>
<evidence type="ECO:0000313" key="1">
    <source>
        <dbReference type="EMBL" id="OIR04035.1"/>
    </source>
</evidence>
<reference evidence="1" key="1">
    <citation type="submission" date="2016-10" db="EMBL/GenBank/DDBJ databases">
        <title>Sequence of Gallionella enrichment culture.</title>
        <authorList>
            <person name="Poehlein A."/>
            <person name="Muehling M."/>
            <person name="Daniel R."/>
        </authorList>
    </citation>
    <scope>NUCLEOTIDE SEQUENCE</scope>
</reference>
<evidence type="ECO:0008006" key="2">
    <source>
        <dbReference type="Google" id="ProtNLM"/>
    </source>
</evidence>
<comment type="caution">
    <text evidence="1">The sequence shown here is derived from an EMBL/GenBank/DDBJ whole genome shotgun (WGS) entry which is preliminary data.</text>
</comment>
<gene>
    <name evidence="1" type="ORF">GALL_137660</name>
</gene>
<protein>
    <recommendedName>
        <fullName evidence="2">DUF4214 domain-containing protein</fullName>
    </recommendedName>
</protein>
<dbReference type="AlphaFoldDB" id="A0A1J5S7X0"/>
<proteinExistence type="predicted"/>
<sequence>MKTHTTLSLVSLVVATVFAPALKAQVSAPMRERIEASYIIAFGREPSSGEIAYWARQNPSSVAALVANHRNYLSRDAGTHRATIIRAYEDALGRDPTPGEIAYWFRGNDTYEQLMHNHIAWLGGNPGQYDLVIRRSYMHVFHRQPNSGELAYWKRQGVLSYVMLVACHEDWVRRNGGRMRTGGALVMSPNTPGLVTVQLAPQIANEARAAAGVITAGGGNVIAAGGGNVIAAGGGNVIAAGGGNVIAAGGGN</sequence>